<keyword evidence="1" id="KW-1133">Transmembrane helix</keyword>
<protein>
    <submittedName>
        <fullName evidence="2">Uncharacterized protein</fullName>
    </submittedName>
</protein>
<evidence type="ECO:0000256" key="1">
    <source>
        <dbReference type="SAM" id="Phobius"/>
    </source>
</evidence>
<sequence>MSQRKFISKEELSMMWRYLFYTFSIAWGTEFLLIMLYRFNLLSENITLFLYFTAIGFGAGA</sequence>
<comment type="caution">
    <text evidence="2">The sequence shown here is derived from an EMBL/GenBank/DDBJ whole genome shotgun (WGS) entry which is preliminary data.</text>
</comment>
<evidence type="ECO:0000313" key="3">
    <source>
        <dbReference type="Proteomes" id="UP000094271"/>
    </source>
</evidence>
<dbReference type="Proteomes" id="UP000094271">
    <property type="component" value="Unassembled WGS sequence"/>
</dbReference>
<dbReference type="RefSeq" id="WP_044971680.1">
    <property type="nucleotide sequence ID" value="NZ_MEHA01000004.1"/>
</dbReference>
<feature type="transmembrane region" description="Helical" evidence="1">
    <location>
        <begin position="20"/>
        <end position="39"/>
    </location>
</feature>
<dbReference type="EMBL" id="MEHA01000004">
    <property type="protein sequence ID" value="ODR53584.1"/>
    <property type="molecule type" value="Genomic_DNA"/>
</dbReference>
<evidence type="ECO:0000313" key="2">
    <source>
        <dbReference type="EMBL" id="ODR53584.1"/>
    </source>
</evidence>
<reference evidence="2 3" key="1">
    <citation type="submission" date="2016-08" db="EMBL/GenBank/DDBJ databases">
        <authorList>
            <person name="Seilhamer J.J."/>
        </authorList>
    </citation>
    <scope>NUCLEOTIDE SEQUENCE [LARGE SCALE GENOMIC DNA]</scope>
    <source>
        <strain evidence="2 3">NML150140-1</strain>
    </source>
</reference>
<keyword evidence="1" id="KW-0472">Membrane</keyword>
<gene>
    <name evidence="2" type="ORF">BEI59_07845</name>
</gene>
<keyword evidence="1" id="KW-0812">Transmembrane</keyword>
<accession>A0A1E3UL31</accession>
<dbReference type="AlphaFoldDB" id="A0A1E3UL31"/>
<name>A0A1E3UL31_9FIRM</name>
<proteinExistence type="predicted"/>
<organism evidence="2 3">
    <name type="scientific">Eisenbergiella tayi</name>
    <dbReference type="NCBI Taxonomy" id="1432052"/>
    <lineage>
        <taxon>Bacteria</taxon>
        <taxon>Bacillati</taxon>
        <taxon>Bacillota</taxon>
        <taxon>Clostridia</taxon>
        <taxon>Lachnospirales</taxon>
        <taxon>Lachnospiraceae</taxon>
        <taxon>Eisenbergiella</taxon>
    </lineage>
</organism>